<comment type="similarity">
    <text evidence="1">Belongs to the intradiol ring-cleavage dioxygenase family.</text>
</comment>
<evidence type="ECO:0000256" key="1">
    <source>
        <dbReference type="ARBA" id="ARBA00007825"/>
    </source>
</evidence>
<dbReference type="SUPFAM" id="SSF49482">
    <property type="entry name" value="Aromatic compound dioxygenase"/>
    <property type="match status" value="1"/>
</dbReference>
<dbReference type="InterPro" id="IPR050770">
    <property type="entry name" value="Intradiol_RC_Dioxygenase"/>
</dbReference>
<keyword evidence="2" id="KW-0223">Dioxygenase</keyword>
<dbReference type="GO" id="GO:0016702">
    <property type="term" value="F:oxidoreductase activity, acting on single donors with incorporation of molecular oxygen, incorporation of two atoms of oxygen"/>
    <property type="evidence" value="ECO:0007669"/>
    <property type="project" value="InterPro"/>
</dbReference>
<evidence type="ECO:0000256" key="4">
    <source>
        <dbReference type="SAM" id="MobiDB-lite"/>
    </source>
</evidence>
<feature type="region of interest" description="Disordered" evidence="4">
    <location>
        <begin position="191"/>
        <end position="274"/>
    </location>
</feature>
<dbReference type="GO" id="GO:0008199">
    <property type="term" value="F:ferric iron binding"/>
    <property type="evidence" value="ECO:0007669"/>
    <property type="project" value="InterPro"/>
</dbReference>
<dbReference type="PANTHER" id="PTHR33711:SF10">
    <property type="entry name" value="INTRADIOL RING-CLEAVAGE DIOXYGENASES DOMAIN-CONTAINING PROTEIN"/>
    <property type="match status" value="1"/>
</dbReference>
<feature type="domain" description="Intradiol ring-cleavage dioxygenases" evidence="5">
    <location>
        <begin position="25"/>
        <end position="185"/>
    </location>
</feature>
<dbReference type="AlphaFoldDB" id="A0AAE0G5V1"/>
<organism evidence="6 7">
    <name type="scientific">Cymbomonas tetramitiformis</name>
    <dbReference type="NCBI Taxonomy" id="36881"/>
    <lineage>
        <taxon>Eukaryota</taxon>
        <taxon>Viridiplantae</taxon>
        <taxon>Chlorophyta</taxon>
        <taxon>Pyramimonadophyceae</taxon>
        <taxon>Pyramimonadales</taxon>
        <taxon>Pyramimonadaceae</taxon>
        <taxon>Cymbomonas</taxon>
    </lineage>
</organism>
<evidence type="ECO:0000313" key="6">
    <source>
        <dbReference type="EMBL" id="KAK3271830.1"/>
    </source>
</evidence>
<dbReference type="PANTHER" id="PTHR33711">
    <property type="entry name" value="DIOXYGENASE, PUTATIVE (AFU_ORTHOLOGUE AFUA_2G02910)-RELATED"/>
    <property type="match status" value="1"/>
</dbReference>
<dbReference type="InterPro" id="IPR000627">
    <property type="entry name" value="Intradiol_dOase_C"/>
</dbReference>
<dbReference type="Pfam" id="PF00775">
    <property type="entry name" value="Dioxygenase_C"/>
    <property type="match status" value="1"/>
</dbReference>
<protein>
    <recommendedName>
        <fullName evidence="5">Intradiol ring-cleavage dioxygenases domain-containing protein</fullName>
    </recommendedName>
</protein>
<keyword evidence="3" id="KW-0560">Oxidoreductase</keyword>
<reference evidence="6 7" key="1">
    <citation type="journal article" date="2015" name="Genome Biol. Evol.">
        <title>Comparative Genomics of a Bacterivorous Green Alga Reveals Evolutionary Causalities and Consequences of Phago-Mixotrophic Mode of Nutrition.</title>
        <authorList>
            <person name="Burns J.A."/>
            <person name="Paasch A."/>
            <person name="Narechania A."/>
            <person name="Kim E."/>
        </authorList>
    </citation>
    <scope>NUCLEOTIDE SEQUENCE [LARGE SCALE GENOMIC DNA]</scope>
    <source>
        <strain evidence="6 7">PLY_AMNH</strain>
    </source>
</reference>
<evidence type="ECO:0000256" key="2">
    <source>
        <dbReference type="ARBA" id="ARBA00022964"/>
    </source>
</evidence>
<evidence type="ECO:0000313" key="7">
    <source>
        <dbReference type="Proteomes" id="UP001190700"/>
    </source>
</evidence>
<evidence type="ECO:0000256" key="3">
    <source>
        <dbReference type="ARBA" id="ARBA00023002"/>
    </source>
</evidence>
<feature type="compositionally biased region" description="Polar residues" evidence="4">
    <location>
        <begin position="205"/>
        <end position="217"/>
    </location>
</feature>
<comment type="caution">
    <text evidence="6">The sequence shown here is derived from an EMBL/GenBank/DDBJ whole genome shotgun (WGS) entry which is preliminary data.</text>
</comment>
<dbReference type="Gene3D" id="2.60.130.10">
    <property type="entry name" value="Aromatic compound dioxygenase"/>
    <property type="match status" value="1"/>
</dbReference>
<dbReference type="InterPro" id="IPR015889">
    <property type="entry name" value="Intradiol_dOase_core"/>
</dbReference>
<accession>A0AAE0G5V1</accession>
<keyword evidence="7" id="KW-1185">Reference proteome</keyword>
<name>A0AAE0G5V1_9CHLO</name>
<gene>
    <name evidence="6" type="ORF">CYMTET_19843</name>
</gene>
<dbReference type="EMBL" id="LGRX02009347">
    <property type="protein sequence ID" value="KAK3271830.1"/>
    <property type="molecule type" value="Genomic_DNA"/>
</dbReference>
<evidence type="ECO:0000259" key="5">
    <source>
        <dbReference type="Pfam" id="PF00775"/>
    </source>
</evidence>
<proteinExistence type="inferred from homology"/>
<dbReference type="Proteomes" id="UP001190700">
    <property type="component" value="Unassembled WGS sequence"/>
</dbReference>
<feature type="compositionally biased region" description="Low complexity" evidence="4">
    <location>
        <begin position="219"/>
        <end position="253"/>
    </location>
</feature>
<sequence>MHFCAATDALPWHGEGCIATPRDMEGPFFQEGVPVKENVVCSSDNSTSLNTTRYNISGTVYSSFQGCAHTLAGTILHVWQTNGAGVYNPHDDLSSHWCRATLITDADGAYWFESEAPASYEGRPIRHIHFKLEATGHGNFPTQLYFSDDPLSEGRSATQRAVLIDAGQAANGAPLKSGFFDIVLQAEAGWEPPNSSEDLDDPVFTPQSSFPTTSADSIPSGTTLLPTSSPTTSSPPSSSSPTLSLTPSPSTLSRATIFPTPAGSSTAPTDTEGAQAAVSADEGIATSASSLCGALFLALVLNFVL</sequence>